<dbReference type="KEGG" id="ipa:Isop_2720"/>
<dbReference type="Gene3D" id="3.30.428.10">
    <property type="entry name" value="HIT-like"/>
    <property type="match status" value="1"/>
</dbReference>
<proteinExistence type="predicted"/>
<dbReference type="EMBL" id="CP002353">
    <property type="protein sequence ID" value="ADV63288.1"/>
    <property type="molecule type" value="Genomic_DNA"/>
</dbReference>
<dbReference type="InParanoid" id="E8R0F6"/>
<dbReference type="InterPro" id="IPR011146">
    <property type="entry name" value="HIT-like"/>
</dbReference>
<dbReference type="PANTHER" id="PTHR42997">
    <property type="entry name" value="HIT FAMILY HYDROLASE"/>
    <property type="match status" value="1"/>
</dbReference>
<evidence type="ECO:0000256" key="3">
    <source>
        <dbReference type="PIRSR" id="PIRSR639383-2"/>
    </source>
</evidence>
<dbReference type="InterPro" id="IPR036265">
    <property type="entry name" value="HIT-like_sf"/>
</dbReference>
<dbReference type="Pfam" id="PF01230">
    <property type="entry name" value="HIT"/>
    <property type="match status" value="1"/>
</dbReference>
<dbReference type="SUPFAM" id="SSF54197">
    <property type="entry name" value="HIT-like"/>
    <property type="match status" value="1"/>
</dbReference>
<keyword evidence="1" id="KW-0547">Nucleotide-binding</keyword>
<dbReference type="InterPro" id="IPR052908">
    <property type="entry name" value="AP-4-A_phosphorylase"/>
</dbReference>
<dbReference type="RefSeq" id="WP_013565576.1">
    <property type="nucleotide sequence ID" value="NC_014962.1"/>
</dbReference>
<accession>E8R0F6</accession>
<keyword evidence="7" id="KW-1185">Reference proteome</keyword>
<sequence length="196" mass="22031">MDQLWAPWRVSYILGEDRPPAPEPTRRSIAHPDCFLCRGLAEDPGRDRVNGLVWRRSHSMVWLNRYPYNNGHLLIAPIRHQGDLTELDGEDLYQPLETLKIMVGILREMLRPQGFNIGLNLGKAAGAGLPGHLHWHVVPRWDGDTNFMPVLAGAKVIVESLESFYDRLIEALGPRRTVQAAEDGVPPESPPSPPQK</sequence>
<gene>
    <name evidence="6" type="ordered locus">Isop_2720</name>
</gene>
<dbReference type="CDD" id="cd01275">
    <property type="entry name" value="FHIT"/>
    <property type="match status" value="1"/>
</dbReference>
<dbReference type="AlphaFoldDB" id="E8R0F6"/>
<evidence type="ECO:0000256" key="1">
    <source>
        <dbReference type="ARBA" id="ARBA00022741"/>
    </source>
</evidence>
<reference evidence="6 7" key="2">
    <citation type="journal article" date="2011" name="Stand. Genomic Sci.">
        <title>Complete genome sequence of Isosphaera pallida type strain (IS1B).</title>
        <authorList>
            <consortium name="US DOE Joint Genome Institute (JGI-PGF)"/>
            <person name="Goker M."/>
            <person name="Cleland D."/>
            <person name="Saunders E."/>
            <person name="Lapidus A."/>
            <person name="Nolan M."/>
            <person name="Lucas S."/>
            <person name="Hammon N."/>
            <person name="Deshpande S."/>
            <person name="Cheng J.F."/>
            <person name="Tapia R."/>
            <person name="Han C."/>
            <person name="Goodwin L."/>
            <person name="Pitluck S."/>
            <person name="Liolios K."/>
            <person name="Pagani I."/>
            <person name="Ivanova N."/>
            <person name="Mavromatis K."/>
            <person name="Pati A."/>
            <person name="Chen A."/>
            <person name="Palaniappan K."/>
            <person name="Land M."/>
            <person name="Hauser L."/>
            <person name="Chang Y.J."/>
            <person name="Jeffries C.D."/>
            <person name="Detter J.C."/>
            <person name="Beck B."/>
            <person name="Woyke T."/>
            <person name="Bristow J."/>
            <person name="Eisen J.A."/>
            <person name="Markowitz V."/>
            <person name="Hugenholtz P."/>
            <person name="Kyrpides N.C."/>
            <person name="Klenk H.P."/>
        </authorList>
    </citation>
    <scope>NUCLEOTIDE SEQUENCE [LARGE SCALE GENOMIC DNA]</scope>
    <source>
        <strain evidence="7">ATCC 43644 / DSM 9630 / IS1B</strain>
    </source>
</reference>
<evidence type="ECO:0000256" key="2">
    <source>
        <dbReference type="PIRSR" id="PIRSR639383-1"/>
    </source>
</evidence>
<dbReference type="Proteomes" id="UP000008631">
    <property type="component" value="Chromosome"/>
</dbReference>
<feature type="active site" description="Tele-AMP-histidine intermediate" evidence="2">
    <location>
        <position position="134"/>
    </location>
</feature>
<evidence type="ECO:0000313" key="6">
    <source>
        <dbReference type="EMBL" id="ADV63288.1"/>
    </source>
</evidence>
<dbReference type="PROSITE" id="PS51084">
    <property type="entry name" value="HIT_2"/>
    <property type="match status" value="1"/>
</dbReference>
<evidence type="ECO:0000313" key="7">
    <source>
        <dbReference type="Proteomes" id="UP000008631"/>
    </source>
</evidence>
<evidence type="ECO:0000259" key="5">
    <source>
        <dbReference type="PROSITE" id="PS51084"/>
    </source>
</evidence>
<organism evidence="6 7">
    <name type="scientific">Isosphaera pallida (strain ATCC 43644 / DSM 9630 / IS1B)</name>
    <dbReference type="NCBI Taxonomy" id="575540"/>
    <lineage>
        <taxon>Bacteria</taxon>
        <taxon>Pseudomonadati</taxon>
        <taxon>Planctomycetota</taxon>
        <taxon>Planctomycetia</taxon>
        <taxon>Isosphaerales</taxon>
        <taxon>Isosphaeraceae</taxon>
        <taxon>Isosphaera</taxon>
    </lineage>
</organism>
<feature type="domain" description="HIT" evidence="5">
    <location>
        <begin position="39"/>
        <end position="147"/>
    </location>
</feature>
<evidence type="ECO:0000256" key="4">
    <source>
        <dbReference type="PROSITE-ProRule" id="PRU00464"/>
    </source>
</evidence>
<dbReference type="InterPro" id="IPR039383">
    <property type="entry name" value="FHIT"/>
</dbReference>
<dbReference type="GO" id="GO:0000166">
    <property type="term" value="F:nucleotide binding"/>
    <property type="evidence" value="ECO:0007669"/>
    <property type="project" value="UniProtKB-KW"/>
</dbReference>
<dbReference type="GO" id="GO:0003824">
    <property type="term" value="F:catalytic activity"/>
    <property type="evidence" value="ECO:0007669"/>
    <property type="project" value="InterPro"/>
</dbReference>
<dbReference type="eggNOG" id="COG0537">
    <property type="taxonomic scope" value="Bacteria"/>
</dbReference>
<dbReference type="STRING" id="575540.Isop_2720"/>
<dbReference type="OrthoDB" id="9784774at2"/>
<protein>
    <submittedName>
        <fullName evidence="6">Histidine triad (HIT) protein</fullName>
    </submittedName>
</protein>
<feature type="binding site" evidence="3">
    <location>
        <position position="136"/>
    </location>
    <ligand>
        <name>substrate</name>
    </ligand>
</feature>
<feature type="binding site" evidence="3">
    <location>
        <position position="64"/>
    </location>
    <ligand>
        <name>substrate</name>
    </ligand>
</feature>
<reference key="1">
    <citation type="submission" date="2010-11" db="EMBL/GenBank/DDBJ databases">
        <title>The complete sequence of chromosome of Isophaera pallida ATCC 43644.</title>
        <authorList>
            <consortium name="US DOE Joint Genome Institute (JGI-PGF)"/>
            <person name="Lucas S."/>
            <person name="Copeland A."/>
            <person name="Lapidus A."/>
            <person name="Bruce D."/>
            <person name="Goodwin L."/>
            <person name="Pitluck S."/>
            <person name="Kyrpides N."/>
            <person name="Mavromatis K."/>
            <person name="Pagani I."/>
            <person name="Ivanova N."/>
            <person name="Saunders E."/>
            <person name="Brettin T."/>
            <person name="Detter J.C."/>
            <person name="Han C."/>
            <person name="Tapia R."/>
            <person name="Land M."/>
            <person name="Hauser L."/>
            <person name="Markowitz V."/>
            <person name="Cheng J.-F."/>
            <person name="Hugenholtz P."/>
            <person name="Woyke T."/>
            <person name="Wu D."/>
            <person name="Eisen J.A."/>
        </authorList>
    </citation>
    <scope>NUCLEOTIDE SEQUENCE</scope>
    <source>
        <strain>ATCC 43644</strain>
    </source>
</reference>
<feature type="short sequence motif" description="Histidine triad motif" evidence="4">
    <location>
        <begin position="132"/>
        <end position="136"/>
    </location>
</feature>
<name>E8R0F6_ISOPI</name>
<dbReference type="PANTHER" id="PTHR42997:SF1">
    <property type="entry name" value="AP-4-A PHOSPHORYLASE"/>
    <property type="match status" value="1"/>
</dbReference>
<dbReference type="HOGENOM" id="CLU_056776_1_2_0"/>